<dbReference type="AlphaFoldDB" id="A0A2S2NSG3"/>
<name>A0A2S2NSG3_SCHGA</name>
<evidence type="ECO:0000256" key="1">
    <source>
        <dbReference type="SAM" id="MobiDB-lite"/>
    </source>
</evidence>
<feature type="region of interest" description="Disordered" evidence="1">
    <location>
        <begin position="93"/>
        <end position="156"/>
    </location>
</feature>
<sequence length="168" mass="19503">MENLRNFVIVEFVDGLQIVCKHWKNNNDFFYPDGIINKNKYYKLVSKMVSPDYQPEKCKWSLHSFIKIYGSDDVFEKAVKKLQIAENYSDVNTDTDINNAKSQRRIRAKKMYDSDSSTQSQSQLHHPVTVSSSKQLKYPDPPKPIASSSTFKMKTSNQNMELLDSCKF</sequence>
<feature type="compositionally biased region" description="Polar residues" evidence="1">
    <location>
        <begin position="146"/>
        <end position="156"/>
    </location>
</feature>
<gene>
    <name evidence="2" type="ORF">g.149802</name>
</gene>
<reference evidence="2" key="1">
    <citation type="submission" date="2018-04" db="EMBL/GenBank/DDBJ databases">
        <title>Transcriptome of Schizaphis graminum biotype I.</title>
        <authorList>
            <person name="Scully E.D."/>
            <person name="Geib S.M."/>
            <person name="Palmer N.A."/>
            <person name="Koch K."/>
            <person name="Bradshaw J."/>
            <person name="Heng-Moss T."/>
            <person name="Sarath G."/>
        </authorList>
    </citation>
    <scope>NUCLEOTIDE SEQUENCE</scope>
</reference>
<feature type="compositionally biased region" description="Low complexity" evidence="1">
    <location>
        <begin position="114"/>
        <end position="123"/>
    </location>
</feature>
<protein>
    <submittedName>
        <fullName evidence="2">Uncharacterized protein</fullName>
    </submittedName>
</protein>
<accession>A0A2S2NSG3</accession>
<proteinExistence type="predicted"/>
<dbReference type="EMBL" id="GGMR01007448">
    <property type="protein sequence ID" value="MBY20067.1"/>
    <property type="molecule type" value="Transcribed_RNA"/>
</dbReference>
<evidence type="ECO:0000313" key="2">
    <source>
        <dbReference type="EMBL" id="MBY20067.1"/>
    </source>
</evidence>
<organism evidence="2">
    <name type="scientific">Schizaphis graminum</name>
    <name type="common">Green bug aphid</name>
    <dbReference type="NCBI Taxonomy" id="13262"/>
    <lineage>
        <taxon>Eukaryota</taxon>
        <taxon>Metazoa</taxon>
        <taxon>Ecdysozoa</taxon>
        <taxon>Arthropoda</taxon>
        <taxon>Hexapoda</taxon>
        <taxon>Insecta</taxon>
        <taxon>Pterygota</taxon>
        <taxon>Neoptera</taxon>
        <taxon>Paraneoptera</taxon>
        <taxon>Hemiptera</taxon>
        <taxon>Sternorrhyncha</taxon>
        <taxon>Aphidomorpha</taxon>
        <taxon>Aphidoidea</taxon>
        <taxon>Aphididae</taxon>
        <taxon>Aphidini</taxon>
        <taxon>Schizaphis</taxon>
    </lineage>
</organism>